<dbReference type="OrthoDB" id="5563539at2759"/>
<proteinExistence type="predicted"/>
<evidence type="ECO:0000256" key="1">
    <source>
        <dbReference type="SAM" id="MobiDB-lite"/>
    </source>
</evidence>
<keyword evidence="3" id="KW-1185">Reference proteome</keyword>
<reference evidence="2 3" key="1">
    <citation type="submission" date="2019-01" db="EMBL/GenBank/DDBJ databases">
        <title>Draft Genome Sequencing of Zygosaccharomyces mellis Ca-7.</title>
        <authorList>
            <person name="Shiwa Y."/>
            <person name="Kanesaki Y."/>
            <person name="Ishige T."/>
            <person name="Mura K."/>
            <person name="Hori T."/>
            <person name="Tamura T."/>
        </authorList>
    </citation>
    <scope>NUCLEOTIDE SEQUENCE [LARGE SCALE GENOMIC DNA]</scope>
    <source>
        <strain evidence="2 3">Ca-7</strain>
    </source>
</reference>
<evidence type="ECO:0000313" key="2">
    <source>
        <dbReference type="EMBL" id="GCF01303.1"/>
    </source>
</evidence>
<dbReference type="AlphaFoldDB" id="A0A4C2EGE9"/>
<organism evidence="2 3">
    <name type="scientific">Zygosaccharomyces mellis</name>
    <dbReference type="NCBI Taxonomy" id="42258"/>
    <lineage>
        <taxon>Eukaryota</taxon>
        <taxon>Fungi</taxon>
        <taxon>Dikarya</taxon>
        <taxon>Ascomycota</taxon>
        <taxon>Saccharomycotina</taxon>
        <taxon>Saccharomycetes</taxon>
        <taxon>Saccharomycetales</taxon>
        <taxon>Saccharomycetaceae</taxon>
        <taxon>Zygosaccharomyces</taxon>
    </lineage>
</organism>
<dbReference type="Proteomes" id="UP000301737">
    <property type="component" value="Unassembled WGS sequence"/>
</dbReference>
<protein>
    <submittedName>
        <fullName evidence="2">Uncharacterized protein</fullName>
    </submittedName>
</protein>
<dbReference type="EMBL" id="BIMX01000030">
    <property type="protein sequence ID" value="GCF01303.1"/>
    <property type="molecule type" value="Genomic_DNA"/>
</dbReference>
<feature type="region of interest" description="Disordered" evidence="1">
    <location>
        <begin position="119"/>
        <end position="167"/>
    </location>
</feature>
<evidence type="ECO:0000313" key="3">
    <source>
        <dbReference type="Proteomes" id="UP000301737"/>
    </source>
</evidence>
<feature type="compositionally biased region" description="Low complexity" evidence="1">
    <location>
        <begin position="155"/>
        <end position="167"/>
    </location>
</feature>
<gene>
    <name evidence="2" type="ORF">ZYGM_000941</name>
</gene>
<name>A0A4C2EGE9_9SACH</name>
<comment type="caution">
    <text evidence="2">The sequence shown here is derived from an EMBL/GenBank/DDBJ whole genome shotgun (WGS) entry which is preliminary data.</text>
</comment>
<accession>A0A4C2EGE9</accession>
<sequence>MTSLDDTIISRQNLLLLDNVTNYARPAIDYFTCRFQDQDIATTWKLLLKMRNHKLIRLPSCSLEDDLGYHLYLSRLYHTLWRRWSQQLYRINCRADPLSVNWDKELDMTVLYGPDLTGSENGQYEVGEGKQEEVVEDKDSDVESAGVSWEDDDASVYSSSSNSSTSSIFDQVPKILRFSETVLRRDIDPMGLCHESHIMMKNPRAALYNRAMMLGTGFE</sequence>